<dbReference type="GO" id="GO:0020037">
    <property type="term" value="F:heme binding"/>
    <property type="evidence" value="ECO:0007669"/>
    <property type="project" value="InterPro"/>
</dbReference>
<keyword evidence="3 7" id="KW-0812">Transmembrane</keyword>
<evidence type="ECO:0000313" key="9">
    <source>
        <dbReference type="EMBL" id="CAB4903216.1"/>
    </source>
</evidence>
<dbReference type="PRINTS" id="PR01386">
    <property type="entry name" value="CCMCBIOGNSIS"/>
</dbReference>
<evidence type="ECO:0000313" key="10">
    <source>
        <dbReference type="EMBL" id="CAB4963476.1"/>
    </source>
</evidence>
<evidence type="ECO:0000256" key="7">
    <source>
        <dbReference type="SAM" id="Phobius"/>
    </source>
</evidence>
<dbReference type="GO" id="GO:0005886">
    <property type="term" value="C:plasma membrane"/>
    <property type="evidence" value="ECO:0007669"/>
    <property type="project" value="TreeGrafter"/>
</dbReference>
<protein>
    <submittedName>
        <fullName evidence="9">Unannotated protein</fullName>
    </submittedName>
</protein>
<feature type="transmembrane region" description="Helical" evidence="7">
    <location>
        <begin position="88"/>
        <end position="112"/>
    </location>
</feature>
<feature type="transmembrane region" description="Helical" evidence="7">
    <location>
        <begin position="17"/>
        <end position="36"/>
    </location>
</feature>
<feature type="transmembrane region" description="Helical" evidence="7">
    <location>
        <begin position="195"/>
        <end position="217"/>
    </location>
</feature>
<feature type="transmembrane region" description="Helical" evidence="7">
    <location>
        <begin position="124"/>
        <end position="143"/>
    </location>
</feature>
<evidence type="ECO:0000256" key="1">
    <source>
        <dbReference type="ARBA" id="ARBA00004141"/>
    </source>
</evidence>
<comment type="similarity">
    <text evidence="2">Belongs to the CcmC/CycZ/HelC family.</text>
</comment>
<proteinExistence type="inferred from homology"/>
<reference evidence="9" key="1">
    <citation type="submission" date="2020-05" db="EMBL/GenBank/DDBJ databases">
        <authorList>
            <person name="Chiriac C."/>
            <person name="Salcher M."/>
            <person name="Ghai R."/>
            <person name="Kavagutti S V."/>
        </authorList>
    </citation>
    <scope>NUCLEOTIDE SEQUENCE</scope>
</reference>
<dbReference type="EMBL" id="CAFBNR010000032">
    <property type="protein sequence ID" value="CAB4963476.1"/>
    <property type="molecule type" value="Genomic_DNA"/>
</dbReference>
<dbReference type="EMBL" id="CAFBMJ010000048">
    <property type="protein sequence ID" value="CAB4903216.1"/>
    <property type="molecule type" value="Genomic_DNA"/>
</dbReference>
<dbReference type="InterPro" id="IPR002541">
    <property type="entry name" value="Cyt_c_assembly"/>
</dbReference>
<evidence type="ECO:0000256" key="4">
    <source>
        <dbReference type="ARBA" id="ARBA00022748"/>
    </source>
</evidence>
<dbReference type="InterPro" id="IPR003557">
    <property type="entry name" value="Cyt_c_biogenesis_CcmC"/>
</dbReference>
<name>A0A6J7G7T8_9ZZZZ</name>
<gene>
    <name evidence="9" type="ORF">UFOPK3573_00757</name>
    <name evidence="10" type="ORF">UFOPK3879_00794</name>
</gene>
<comment type="subcellular location">
    <subcellularLocation>
        <location evidence="1">Membrane</location>
        <topology evidence="1">Multi-pass membrane protein</topology>
    </subcellularLocation>
</comment>
<feature type="transmembrane region" description="Helical" evidence="7">
    <location>
        <begin position="56"/>
        <end position="76"/>
    </location>
</feature>
<dbReference type="PANTHER" id="PTHR30071:SF1">
    <property type="entry name" value="CYTOCHROME B_B6 PROTEIN-RELATED"/>
    <property type="match status" value="1"/>
</dbReference>
<dbReference type="PANTHER" id="PTHR30071">
    <property type="entry name" value="HEME EXPORTER PROTEIN C"/>
    <property type="match status" value="1"/>
</dbReference>
<evidence type="ECO:0000259" key="8">
    <source>
        <dbReference type="Pfam" id="PF01578"/>
    </source>
</evidence>
<evidence type="ECO:0000256" key="2">
    <source>
        <dbReference type="ARBA" id="ARBA00005840"/>
    </source>
</evidence>
<dbReference type="GO" id="GO:0015232">
    <property type="term" value="F:heme transmembrane transporter activity"/>
    <property type="evidence" value="ECO:0007669"/>
    <property type="project" value="InterPro"/>
</dbReference>
<evidence type="ECO:0000256" key="5">
    <source>
        <dbReference type="ARBA" id="ARBA00022989"/>
    </source>
</evidence>
<keyword evidence="5 7" id="KW-1133">Transmembrane helix</keyword>
<feature type="domain" description="Cytochrome c assembly protein" evidence="8">
    <location>
        <begin position="15"/>
        <end position="179"/>
    </location>
</feature>
<dbReference type="Pfam" id="PF01578">
    <property type="entry name" value="Cytochrom_C_asm"/>
    <property type="match status" value="1"/>
</dbReference>
<dbReference type="AlphaFoldDB" id="A0A6J7G7T8"/>
<dbReference type="InterPro" id="IPR045062">
    <property type="entry name" value="Cyt_c_biogenesis_CcsA/CcmC"/>
</dbReference>
<dbReference type="GO" id="GO:0017004">
    <property type="term" value="P:cytochrome complex assembly"/>
    <property type="evidence" value="ECO:0007669"/>
    <property type="project" value="UniProtKB-KW"/>
</dbReference>
<accession>A0A6J7G7T8</accession>
<keyword evidence="6 7" id="KW-0472">Membrane</keyword>
<evidence type="ECO:0000256" key="3">
    <source>
        <dbReference type="ARBA" id="ARBA00022692"/>
    </source>
</evidence>
<feature type="transmembrane region" description="Helical" evidence="7">
    <location>
        <begin position="155"/>
        <end position="175"/>
    </location>
</feature>
<sequence>MEAQTFTARVATPTTRLVGAMALVSMAWVVIGGLFVTPRDVDQGDAVRIMYVHVPTAWVAYLAFIVTAVASACWLLSRKHSMGFDRVAGASAEVGVVFMAMTLLSGSLWGRITWGSYWAWDPRLTTTAFLLVTYIGYLAVRGLGGSLEQRARRSAVIALLAVLEIPLVHFSVLMWRSLHQKASVLSGDGDIKMDGSMLTTLLVGVIGFTLTFTWLVLHRQRVLAMQDAMQMTQLDAALRERANESENKSVIESSRLK</sequence>
<keyword evidence="4" id="KW-0201">Cytochrome c-type biogenesis</keyword>
<organism evidence="9">
    <name type="scientific">freshwater metagenome</name>
    <dbReference type="NCBI Taxonomy" id="449393"/>
    <lineage>
        <taxon>unclassified sequences</taxon>
        <taxon>metagenomes</taxon>
        <taxon>ecological metagenomes</taxon>
    </lineage>
</organism>
<evidence type="ECO:0000256" key="6">
    <source>
        <dbReference type="ARBA" id="ARBA00023136"/>
    </source>
</evidence>